<feature type="compositionally biased region" description="Polar residues" evidence="11">
    <location>
        <begin position="41"/>
        <end position="67"/>
    </location>
</feature>
<protein>
    <recommendedName>
        <fullName evidence="12">C2H2-type domain-containing protein</fullName>
    </recommendedName>
</protein>
<feature type="compositionally biased region" description="Polar residues" evidence="11">
    <location>
        <begin position="381"/>
        <end position="391"/>
    </location>
</feature>
<dbReference type="PANTHER" id="PTHR45718:SF8">
    <property type="entry name" value="GLIS FAMILY ZINC FINGER 2"/>
    <property type="match status" value="1"/>
</dbReference>
<evidence type="ECO:0000256" key="11">
    <source>
        <dbReference type="SAM" id="MobiDB-lite"/>
    </source>
</evidence>
<dbReference type="InterPro" id="IPR013087">
    <property type="entry name" value="Znf_C2H2_type"/>
</dbReference>
<accession>A0A9P6FY71</accession>
<dbReference type="SMART" id="SM00355">
    <property type="entry name" value="ZnF_C2H2"/>
    <property type="match status" value="3"/>
</dbReference>
<dbReference type="GO" id="GO:0000981">
    <property type="term" value="F:DNA-binding transcription factor activity, RNA polymerase II-specific"/>
    <property type="evidence" value="ECO:0007669"/>
    <property type="project" value="TreeGrafter"/>
</dbReference>
<feature type="coiled-coil region" evidence="10">
    <location>
        <begin position="471"/>
        <end position="498"/>
    </location>
</feature>
<evidence type="ECO:0000256" key="7">
    <source>
        <dbReference type="ARBA" id="ARBA00023125"/>
    </source>
</evidence>
<dbReference type="PROSITE" id="PS50157">
    <property type="entry name" value="ZINC_FINGER_C2H2_2"/>
    <property type="match status" value="1"/>
</dbReference>
<feature type="compositionally biased region" description="Acidic residues" evidence="11">
    <location>
        <begin position="95"/>
        <end position="126"/>
    </location>
</feature>
<keyword evidence="7" id="KW-0238">DNA-binding</keyword>
<evidence type="ECO:0000256" key="2">
    <source>
        <dbReference type="ARBA" id="ARBA00010831"/>
    </source>
</evidence>
<name>A0A9P6FY71_9FUNG</name>
<feature type="compositionally biased region" description="Basic and acidic residues" evidence="11">
    <location>
        <begin position="415"/>
        <end position="425"/>
    </location>
</feature>
<feature type="region of interest" description="Disordered" evidence="11">
    <location>
        <begin position="290"/>
        <end position="367"/>
    </location>
</feature>
<comment type="similarity">
    <text evidence="2">Belongs to the GLI C2H2-type zinc-finger protein family.</text>
</comment>
<evidence type="ECO:0000256" key="1">
    <source>
        <dbReference type="ARBA" id="ARBA00004123"/>
    </source>
</evidence>
<reference evidence="13" key="1">
    <citation type="journal article" date="2020" name="Fungal Divers.">
        <title>Resolving the Mortierellaceae phylogeny through synthesis of multi-gene phylogenetics and phylogenomics.</title>
        <authorList>
            <person name="Vandepol N."/>
            <person name="Liber J."/>
            <person name="Desiro A."/>
            <person name="Na H."/>
            <person name="Kennedy M."/>
            <person name="Barry K."/>
            <person name="Grigoriev I.V."/>
            <person name="Miller A.N."/>
            <person name="O'Donnell K."/>
            <person name="Stajich J.E."/>
            <person name="Bonito G."/>
        </authorList>
    </citation>
    <scope>NUCLEOTIDE SEQUENCE</scope>
    <source>
        <strain evidence="13">KOD1015</strain>
    </source>
</reference>
<evidence type="ECO:0000256" key="5">
    <source>
        <dbReference type="ARBA" id="ARBA00022771"/>
    </source>
</evidence>
<keyword evidence="3" id="KW-0479">Metal-binding</keyword>
<feature type="compositionally biased region" description="Acidic residues" evidence="11">
    <location>
        <begin position="165"/>
        <end position="175"/>
    </location>
</feature>
<comment type="caution">
    <text evidence="13">The sequence shown here is derived from an EMBL/GenBank/DDBJ whole genome shotgun (WGS) entry which is preliminary data.</text>
</comment>
<keyword evidence="5 9" id="KW-0863">Zinc-finger</keyword>
<dbReference type="SUPFAM" id="SSF57667">
    <property type="entry name" value="beta-beta-alpha zinc fingers"/>
    <property type="match status" value="2"/>
</dbReference>
<dbReference type="Proteomes" id="UP000780801">
    <property type="component" value="Unassembled WGS sequence"/>
</dbReference>
<evidence type="ECO:0000313" key="14">
    <source>
        <dbReference type="Proteomes" id="UP000780801"/>
    </source>
</evidence>
<dbReference type="Gene3D" id="3.30.160.60">
    <property type="entry name" value="Classic Zinc Finger"/>
    <property type="match status" value="3"/>
</dbReference>
<sequence>MSTHPEGSHPPAPDQSQGAHSSSASTLATSASASSGSSASQRPISTDTISASPSLSASGLQSDQSALKQEEEDDPSNGLCQPAFDLEPNERDAATEAEEDSEVESNVDEIDPTADGVEDDEDEQVSEQESPGTKTGNRLSTSKDPENTRKESTSDNVVIMKEEPLSSDDDNDNEDEATSMLIAHDDEDSHLPNETVCRWKDCGKVLPSLATLVVHLSDEHIGWKKAAYTCEWEGCSRRPIAQTTRFALISHMRSHTKHKPYDCPVPECDKSFSRSDAMAKHLKCQHGDVPERFTGRKSRGRYTMKDPAASSTLLHDSTFGARKRRHHESRSDAEHSSSYLPTKLRKLGSGVGKDDCGAHNNRRDNTEYHRKFTQTLLQAHMNSGSQGTSNRARAPGLHAFAGTNGYKTTNGHHHNGNDHDRETPRKRSTTNNSNDNDDDAEDSDFAVDHGQSPKQQYKILKAKFRYIFNERESLEAEYEEMKKKLLRLRVERELLLDALLESQQQYQDPALQRIEDSE</sequence>
<feature type="compositionally biased region" description="Basic and acidic residues" evidence="11">
    <location>
        <begin position="141"/>
        <end position="153"/>
    </location>
</feature>
<keyword evidence="4" id="KW-0677">Repeat</keyword>
<comment type="subcellular location">
    <subcellularLocation>
        <location evidence="1">Nucleus</location>
    </subcellularLocation>
</comment>
<keyword evidence="8" id="KW-0539">Nucleus</keyword>
<organism evidence="13 14">
    <name type="scientific">Lunasporangiospora selenospora</name>
    <dbReference type="NCBI Taxonomy" id="979761"/>
    <lineage>
        <taxon>Eukaryota</taxon>
        <taxon>Fungi</taxon>
        <taxon>Fungi incertae sedis</taxon>
        <taxon>Mucoromycota</taxon>
        <taxon>Mortierellomycotina</taxon>
        <taxon>Mortierellomycetes</taxon>
        <taxon>Mortierellales</taxon>
        <taxon>Mortierellaceae</taxon>
        <taxon>Lunasporangiospora</taxon>
    </lineage>
</organism>
<evidence type="ECO:0000256" key="3">
    <source>
        <dbReference type="ARBA" id="ARBA00022723"/>
    </source>
</evidence>
<feature type="compositionally biased region" description="Basic and acidic residues" evidence="11">
    <location>
        <begin position="352"/>
        <end position="367"/>
    </location>
</feature>
<proteinExistence type="inferred from homology"/>
<dbReference type="GO" id="GO:0008270">
    <property type="term" value="F:zinc ion binding"/>
    <property type="evidence" value="ECO:0007669"/>
    <property type="project" value="UniProtKB-KW"/>
</dbReference>
<dbReference type="InterPro" id="IPR036236">
    <property type="entry name" value="Znf_C2H2_sf"/>
</dbReference>
<evidence type="ECO:0000259" key="12">
    <source>
        <dbReference type="PROSITE" id="PS50157"/>
    </source>
</evidence>
<feature type="compositionally biased region" description="Acidic residues" evidence="11">
    <location>
        <begin position="435"/>
        <end position="445"/>
    </location>
</feature>
<dbReference type="PROSITE" id="PS00028">
    <property type="entry name" value="ZINC_FINGER_C2H2_1"/>
    <property type="match status" value="2"/>
</dbReference>
<feature type="compositionally biased region" description="Polar residues" evidence="11">
    <location>
        <begin position="131"/>
        <end position="140"/>
    </location>
</feature>
<evidence type="ECO:0000256" key="4">
    <source>
        <dbReference type="ARBA" id="ARBA00022737"/>
    </source>
</evidence>
<dbReference type="EMBL" id="JAABOA010000514">
    <property type="protein sequence ID" value="KAF9584055.1"/>
    <property type="molecule type" value="Genomic_DNA"/>
</dbReference>
<dbReference type="GO" id="GO:0005634">
    <property type="term" value="C:nucleus"/>
    <property type="evidence" value="ECO:0007669"/>
    <property type="project" value="UniProtKB-SubCell"/>
</dbReference>
<dbReference type="AlphaFoldDB" id="A0A9P6FY71"/>
<keyword evidence="14" id="KW-1185">Reference proteome</keyword>
<keyword evidence="10" id="KW-0175">Coiled coil</keyword>
<dbReference type="GO" id="GO:0000978">
    <property type="term" value="F:RNA polymerase II cis-regulatory region sequence-specific DNA binding"/>
    <property type="evidence" value="ECO:0007669"/>
    <property type="project" value="TreeGrafter"/>
</dbReference>
<evidence type="ECO:0000256" key="10">
    <source>
        <dbReference type="SAM" id="Coils"/>
    </source>
</evidence>
<keyword evidence="6" id="KW-0862">Zinc</keyword>
<feature type="domain" description="C2H2-type" evidence="12">
    <location>
        <begin position="261"/>
        <end position="290"/>
    </location>
</feature>
<evidence type="ECO:0000313" key="13">
    <source>
        <dbReference type="EMBL" id="KAF9584055.1"/>
    </source>
</evidence>
<gene>
    <name evidence="13" type="ORF">BGW38_007726</name>
</gene>
<feature type="region of interest" description="Disordered" evidence="11">
    <location>
        <begin position="381"/>
        <end position="453"/>
    </location>
</feature>
<dbReference type="OrthoDB" id="3437960at2759"/>
<dbReference type="InterPro" id="IPR043359">
    <property type="entry name" value="GLI-like"/>
</dbReference>
<feature type="compositionally biased region" description="Low complexity" evidence="11">
    <location>
        <begin position="18"/>
        <end position="40"/>
    </location>
</feature>
<evidence type="ECO:0000256" key="6">
    <source>
        <dbReference type="ARBA" id="ARBA00022833"/>
    </source>
</evidence>
<evidence type="ECO:0000256" key="9">
    <source>
        <dbReference type="PROSITE-ProRule" id="PRU00042"/>
    </source>
</evidence>
<evidence type="ECO:0000256" key="8">
    <source>
        <dbReference type="ARBA" id="ARBA00023242"/>
    </source>
</evidence>
<feature type="region of interest" description="Disordered" evidence="11">
    <location>
        <begin position="1"/>
        <end position="175"/>
    </location>
</feature>
<dbReference type="PANTHER" id="PTHR45718">
    <property type="entry name" value="TRANSCRIPTIONAL ACTIVATOR CUBITUS INTERRUPTUS"/>
    <property type="match status" value="1"/>
</dbReference>